<evidence type="ECO:0000313" key="1">
    <source>
        <dbReference type="EMBL" id="MDW0116584.1"/>
    </source>
</evidence>
<proteinExistence type="predicted"/>
<dbReference type="AlphaFoldDB" id="A0AAW9A8T8"/>
<comment type="caution">
    <text evidence="1">The sequence shown here is derived from an EMBL/GenBank/DDBJ whole genome shotgun (WGS) entry which is preliminary data.</text>
</comment>
<name>A0AAW9A8T8_9BACL</name>
<gene>
    <name evidence="1" type="ORF">QTL97_06530</name>
</gene>
<organism evidence="1 2">
    <name type="scientific">Sporosarcina thermotolerans</name>
    <dbReference type="NCBI Taxonomy" id="633404"/>
    <lineage>
        <taxon>Bacteria</taxon>
        <taxon>Bacillati</taxon>
        <taxon>Bacillota</taxon>
        <taxon>Bacilli</taxon>
        <taxon>Bacillales</taxon>
        <taxon>Caryophanaceae</taxon>
        <taxon>Sporosarcina</taxon>
    </lineage>
</organism>
<dbReference type="RefSeq" id="WP_317940470.1">
    <property type="nucleotide sequence ID" value="NZ_JAUBDJ010000003.1"/>
</dbReference>
<dbReference type="EMBL" id="JAUBDJ010000003">
    <property type="protein sequence ID" value="MDW0116584.1"/>
    <property type="molecule type" value="Genomic_DNA"/>
</dbReference>
<accession>A0AAW9A8T8</accession>
<reference evidence="1 2" key="1">
    <citation type="submission" date="2023-06" db="EMBL/GenBank/DDBJ databases">
        <title>Sporosarcina sp. nov., isolated from Korean traditional fermented seafood 'Jeotgal'.</title>
        <authorList>
            <person name="Yang A.I."/>
            <person name="Shin N.-R."/>
        </authorList>
    </citation>
    <scope>NUCLEOTIDE SEQUENCE [LARGE SCALE GENOMIC DNA]</scope>
    <source>
        <strain evidence="1 2">KCTC43456</strain>
    </source>
</reference>
<dbReference type="Proteomes" id="UP001271648">
    <property type="component" value="Unassembled WGS sequence"/>
</dbReference>
<sequence length="60" mass="6548">MVSMTCQRELLELGGVMLEFYGVMLEFGEVMLEFGLGMLEFDGVMLISGLSTHQKSTGGP</sequence>
<keyword evidence="2" id="KW-1185">Reference proteome</keyword>
<protein>
    <submittedName>
        <fullName evidence="1">Uncharacterized protein</fullName>
    </submittedName>
</protein>
<evidence type="ECO:0000313" key="2">
    <source>
        <dbReference type="Proteomes" id="UP001271648"/>
    </source>
</evidence>